<dbReference type="Pfam" id="PF07690">
    <property type="entry name" value="MFS_1"/>
    <property type="match status" value="1"/>
</dbReference>
<evidence type="ECO:0000256" key="6">
    <source>
        <dbReference type="SAM" id="Phobius"/>
    </source>
</evidence>
<feature type="chain" id="PRO_5015754953" description="Major facilitator superfamily (MFS) profile domain-containing protein" evidence="7">
    <location>
        <begin position="32"/>
        <end position="408"/>
    </location>
</feature>
<evidence type="ECO:0000256" key="7">
    <source>
        <dbReference type="SAM" id="SignalP"/>
    </source>
</evidence>
<feature type="domain" description="Major facilitator superfamily (MFS) profile" evidence="8">
    <location>
        <begin position="17"/>
        <end position="401"/>
    </location>
</feature>
<keyword evidence="3 6" id="KW-0812">Transmembrane</keyword>
<dbReference type="CDD" id="cd17473">
    <property type="entry name" value="MFS_arabinose_efflux_permease_like"/>
    <property type="match status" value="1"/>
</dbReference>
<dbReference type="InterPro" id="IPR050189">
    <property type="entry name" value="MFS_Efflux_Transporters"/>
</dbReference>
<keyword evidence="5 6" id="KW-0472">Membrane</keyword>
<evidence type="ECO:0000256" key="3">
    <source>
        <dbReference type="ARBA" id="ARBA00022692"/>
    </source>
</evidence>
<feature type="transmembrane region" description="Helical" evidence="6">
    <location>
        <begin position="376"/>
        <end position="400"/>
    </location>
</feature>
<feature type="transmembrane region" description="Helical" evidence="6">
    <location>
        <begin position="145"/>
        <end position="169"/>
    </location>
</feature>
<sequence length="408" mass="41732">MMRTARSSTPLRSSRAAMAVLLCASALTVMANATIAPALPELRAAFVEVPDMETLAGLILAMPSLLVIISAAVLGWLSDRLGRRAVLAICMVVYAVGGASGFIAGDLPQILAGRGVLGLGVAGTMTIASAYVADLWQGPARAHYMGLQAGAANLGGIVFVLLGGLLTGLGWRFPFLLYLAGLPLALAALAALPRPRRPLPPPERNSAQTEIDAEGEVFPLWRAAWIVPLGLSMMTIFYILPTRLPFQMVALGITSPVAAGFALAMVTLFGLPGSLGYGWLRNRLSVLAIFGGSLAFLGLGLIVIAVATEAGAIFGGAILCGIGFGAMIPNLMNHFLSKVPAGLRGRGAGLVTAAVFGGQFLSPLASGFALQAMPLGTAFGVFGAVSLGLGLVFGLAATLVGSSEPPRA</sequence>
<keyword evidence="2" id="KW-1003">Cell membrane</keyword>
<dbReference type="GO" id="GO:0022857">
    <property type="term" value="F:transmembrane transporter activity"/>
    <property type="evidence" value="ECO:0007669"/>
    <property type="project" value="InterPro"/>
</dbReference>
<organism evidence="9 10">
    <name type="scientific">Pelagivirga sediminicola</name>
    <dbReference type="NCBI Taxonomy" id="2170575"/>
    <lineage>
        <taxon>Bacteria</taxon>
        <taxon>Pseudomonadati</taxon>
        <taxon>Pseudomonadota</taxon>
        <taxon>Alphaproteobacteria</taxon>
        <taxon>Rhodobacterales</taxon>
        <taxon>Paracoccaceae</taxon>
        <taxon>Pelagivirga</taxon>
    </lineage>
</organism>
<feature type="transmembrane region" description="Helical" evidence="6">
    <location>
        <begin position="85"/>
        <end position="105"/>
    </location>
</feature>
<accession>A0A2T7G2N8</accession>
<dbReference type="Gene3D" id="1.20.1250.20">
    <property type="entry name" value="MFS general substrate transporter like domains"/>
    <property type="match status" value="1"/>
</dbReference>
<dbReference type="PANTHER" id="PTHR43124:SF3">
    <property type="entry name" value="CHLORAMPHENICOL EFFLUX PUMP RV0191"/>
    <property type="match status" value="1"/>
</dbReference>
<evidence type="ECO:0000256" key="4">
    <source>
        <dbReference type="ARBA" id="ARBA00022989"/>
    </source>
</evidence>
<evidence type="ECO:0000313" key="10">
    <source>
        <dbReference type="Proteomes" id="UP000244446"/>
    </source>
</evidence>
<dbReference type="EMBL" id="QCYH01000020">
    <property type="protein sequence ID" value="PVA08677.1"/>
    <property type="molecule type" value="Genomic_DNA"/>
</dbReference>
<name>A0A2T7G2N8_9RHOB</name>
<dbReference type="GO" id="GO:0005886">
    <property type="term" value="C:plasma membrane"/>
    <property type="evidence" value="ECO:0007669"/>
    <property type="project" value="UniProtKB-SubCell"/>
</dbReference>
<evidence type="ECO:0000256" key="2">
    <source>
        <dbReference type="ARBA" id="ARBA00022475"/>
    </source>
</evidence>
<dbReference type="InterPro" id="IPR036259">
    <property type="entry name" value="MFS_trans_sf"/>
</dbReference>
<protein>
    <recommendedName>
        <fullName evidence="8">Major facilitator superfamily (MFS) profile domain-containing protein</fullName>
    </recommendedName>
</protein>
<dbReference type="RefSeq" id="WP_108693564.1">
    <property type="nucleotide sequence ID" value="NZ_QCYH01000020.1"/>
</dbReference>
<feature type="transmembrane region" description="Helical" evidence="6">
    <location>
        <begin position="348"/>
        <end position="370"/>
    </location>
</feature>
<gene>
    <name evidence="9" type="ORF">DC366_17930</name>
</gene>
<dbReference type="PRINTS" id="PR01035">
    <property type="entry name" value="TCRTETA"/>
</dbReference>
<dbReference type="InterPro" id="IPR020846">
    <property type="entry name" value="MFS_dom"/>
</dbReference>
<dbReference type="AlphaFoldDB" id="A0A2T7G2N8"/>
<feature type="transmembrane region" description="Helical" evidence="6">
    <location>
        <begin position="246"/>
        <end position="272"/>
    </location>
</feature>
<dbReference type="InterPro" id="IPR011701">
    <property type="entry name" value="MFS"/>
</dbReference>
<feature type="signal peptide" evidence="7">
    <location>
        <begin position="1"/>
        <end position="31"/>
    </location>
</feature>
<dbReference type="SUPFAM" id="SSF103473">
    <property type="entry name" value="MFS general substrate transporter"/>
    <property type="match status" value="1"/>
</dbReference>
<keyword evidence="7" id="KW-0732">Signal</keyword>
<reference evidence="9 10" key="1">
    <citation type="submission" date="2018-04" db="EMBL/GenBank/DDBJ databases">
        <title>Pelagivirga bohaiensis gen. nov., sp. nov., a bacterium isolated from the Bohai Sea.</title>
        <authorList>
            <person name="Ji X."/>
        </authorList>
    </citation>
    <scope>NUCLEOTIDE SEQUENCE [LARGE SCALE GENOMIC DNA]</scope>
    <source>
        <strain evidence="9 10">BH-SD19</strain>
    </source>
</reference>
<feature type="transmembrane region" description="Helical" evidence="6">
    <location>
        <begin position="220"/>
        <end position="240"/>
    </location>
</feature>
<evidence type="ECO:0000256" key="5">
    <source>
        <dbReference type="ARBA" id="ARBA00023136"/>
    </source>
</evidence>
<keyword evidence="4 6" id="KW-1133">Transmembrane helix</keyword>
<comment type="caution">
    <text evidence="9">The sequence shown here is derived from an EMBL/GenBank/DDBJ whole genome shotgun (WGS) entry which is preliminary data.</text>
</comment>
<dbReference type="PROSITE" id="PS50850">
    <property type="entry name" value="MFS"/>
    <property type="match status" value="1"/>
</dbReference>
<dbReference type="PANTHER" id="PTHR43124">
    <property type="entry name" value="PURINE EFFLUX PUMP PBUE"/>
    <property type="match status" value="1"/>
</dbReference>
<dbReference type="Proteomes" id="UP000244446">
    <property type="component" value="Unassembled WGS sequence"/>
</dbReference>
<feature type="transmembrane region" description="Helical" evidence="6">
    <location>
        <begin position="175"/>
        <end position="192"/>
    </location>
</feature>
<dbReference type="OrthoDB" id="9812221at2"/>
<proteinExistence type="predicted"/>
<feature type="transmembrane region" description="Helical" evidence="6">
    <location>
        <begin position="111"/>
        <end position="133"/>
    </location>
</feature>
<feature type="transmembrane region" description="Helical" evidence="6">
    <location>
        <begin position="313"/>
        <end position="336"/>
    </location>
</feature>
<feature type="transmembrane region" description="Helical" evidence="6">
    <location>
        <begin position="284"/>
        <end position="307"/>
    </location>
</feature>
<evidence type="ECO:0000256" key="1">
    <source>
        <dbReference type="ARBA" id="ARBA00004651"/>
    </source>
</evidence>
<dbReference type="InterPro" id="IPR001958">
    <property type="entry name" value="Tet-R_TetA/multi-R_MdtG-like"/>
</dbReference>
<evidence type="ECO:0000313" key="9">
    <source>
        <dbReference type="EMBL" id="PVA08677.1"/>
    </source>
</evidence>
<evidence type="ECO:0000259" key="8">
    <source>
        <dbReference type="PROSITE" id="PS50850"/>
    </source>
</evidence>
<keyword evidence="10" id="KW-1185">Reference proteome</keyword>
<comment type="subcellular location">
    <subcellularLocation>
        <location evidence="1">Cell membrane</location>
        <topology evidence="1">Multi-pass membrane protein</topology>
    </subcellularLocation>
</comment>
<feature type="transmembrane region" description="Helical" evidence="6">
    <location>
        <begin position="55"/>
        <end position="78"/>
    </location>
</feature>